<sequence>MLLYMIIGLAVVGMILLILSFFANDRFKQIENQIEQLSITMLQDTYQMKKKIKILEEELLTEEISTADLLNPNQTPTMRKIQQLAKSGKTVAEIAKLTNLSEYDVQTLVNQFSKQDRGFN</sequence>
<feature type="transmembrane region" description="Helical" evidence="1">
    <location>
        <begin position="6"/>
        <end position="23"/>
    </location>
</feature>
<keyword evidence="1" id="KW-0812">Transmembrane</keyword>
<comment type="caution">
    <text evidence="2">The sequence shown here is derived from an EMBL/GenBank/DDBJ whole genome shotgun (WGS) entry which is preliminary data.</text>
</comment>
<protein>
    <recommendedName>
        <fullName evidence="4">Resolvase HTH domain-containing protein</fullName>
    </recommendedName>
</protein>
<evidence type="ECO:0000313" key="2">
    <source>
        <dbReference type="EMBL" id="RBP01393.1"/>
    </source>
</evidence>
<gene>
    <name evidence="2" type="ORF">DES48_101129</name>
</gene>
<dbReference type="RefSeq" id="WP_245911248.1">
    <property type="nucleotide sequence ID" value="NZ_BAABQN010000001.1"/>
</dbReference>
<dbReference type="Proteomes" id="UP000252254">
    <property type="component" value="Unassembled WGS sequence"/>
</dbReference>
<dbReference type="AlphaFoldDB" id="A0A366EGD7"/>
<dbReference type="STRING" id="200904.GCA_900168775_02510"/>
<name>A0A366EGD7_9BACI</name>
<evidence type="ECO:0000313" key="3">
    <source>
        <dbReference type="Proteomes" id="UP000252254"/>
    </source>
</evidence>
<dbReference type="EMBL" id="QNRI01000001">
    <property type="protein sequence ID" value="RBP01393.1"/>
    <property type="molecule type" value="Genomic_DNA"/>
</dbReference>
<reference evidence="2 3" key="1">
    <citation type="submission" date="2018-06" db="EMBL/GenBank/DDBJ databases">
        <title>Genomic Encyclopedia of Type Strains, Phase IV (KMG-IV): sequencing the most valuable type-strain genomes for metagenomic binning, comparative biology and taxonomic classification.</title>
        <authorList>
            <person name="Goeker M."/>
        </authorList>
    </citation>
    <scope>NUCLEOTIDE SEQUENCE [LARGE SCALE GENOMIC DNA]</scope>
    <source>
        <strain evidence="2 3">DSM 15140</strain>
    </source>
</reference>
<keyword evidence="3" id="KW-1185">Reference proteome</keyword>
<evidence type="ECO:0008006" key="4">
    <source>
        <dbReference type="Google" id="ProtNLM"/>
    </source>
</evidence>
<proteinExistence type="predicted"/>
<keyword evidence="1" id="KW-1133">Transmembrane helix</keyword>
<organism evidence="2 3">
    <name type="scientific">Paraliobacillus ryukyuensis</name>
    <dbReference type="NCBI Taxonomy" id="200904"/>
    <lineage>
        <taxon>Bacteria</taxon>
        <taxon>Bacillati</taxon>
        <taxon>Bacillota</taxon>
        <taxon>Bacilli</taxon>
        <taxon>Bacillales</taxon>
        <taxon>Bacillaceae</taxon>
        <taxon>Paraliobacillus</taxon>
    </lineage>
</organism>
<evidence type="ECO:0000256" key="1">
    <source>
        <dbReference type="SAM" id="Phobius"/>
    </source>
</evidence>
<accession>A0A366EGD7</accession>
<keyword evidence="1" id="KW-0472">Membrane</keyword>